<dbReference type="GO" id="GO:0003677">
    <property type="term" value="F:DNA binding"/>
    <property type="evidence" value="ECO:0007669"/>
    <property type="project" value="TreeGrafter"/>
</dbReference>
<organism evidence="6 7">
    <name type="scientific">Pelagomonas calceolata</name>
    <dbReference type="NCBI Taxonomy" id="35677"/>
    <lineage>
        <taxon>Eukaryota</taxon>
        <taxon>Sar</taxon>
        <taxon>Stramenopiles</taxon>
        <taxon>Ochrophyta</taxon>
        <taxon>Pelagophyceae</taxon>
        <taxon>Pelagomonadales</taxon>
        <taxon>Pelagomonadaceae</taxon>
        <taxon>Pelagomonas</taxon>
    </lineage>
</organism>
<dbReference type="GO" id="GO:0005730">
    <property type="term" value="C:nucleolus"/>
    <property type="evidence" value="ECO:0007669"/>
    <property type="project" value="TreeGrafter"/>
</dbReference>
<dbReference type="Proteomes" id="UP000789595">
    <property type="component" value="Unassembled WGS sequence"/>
</dbReference>
<feature type="compositionally biased region" description="Low complexity" evidence="4">
    <location>
        <begin position="255"/>
        <end position="265"/>
    </location>
</feature>
<evidence type="ECO:0000313" key="7">
    <source>
        <dbReference type="Proteomes" id="UP000789595"/>
    </source>
</evidence>
<dbReference type="GO" id="GO:0042273">
    <property type="term" value="P:ribosomal large subunit biogenesis"/>
    <property type="evidence" value="ECO:0007669"/>
    <property type="project" value="TreeGrafter"/>
</dbReference>
<dbReference type="InterPro" id="IPR007019">
    <property type="entry name" value="SURF6"/>
</dbReference>
<dbReference type="InterPro" id="IPR029190">
    <property type="entry name" value="Rrp14/SURF6_C"/>
</dbReference>
<dbReference type="Pfam" id="PF04935">
    <property type="entry name" value="SURF6"/>
    <property type="match status" value="1"/>
</dbReference>
<dbReference type="PANTHER" id="PTHR14369:SF0">
    <property type="entry name" value="SURFEIT LOCUS PROTEIN 6"/>
    <property type="match status" value="1"/>
</dbReference>
<dbReference type="GO" id="GO:0003723">
    <property type="term" value="F:RNA binding"/>
    <property type="evidence" value="ECO:0007669"/>
    <property type="project" value="TreeGrafter"/>
</dbReference>
<sequence>MAAAARATLIGRDDAHFRDLLARLPAHLVAPPDLDEAAAEKFYKNKGQKAPEAERRAASKQRRAEAKAQRDAKRRGAGAAPAADFDGLGDAEDDPAPAVERTGEAMADVRQRLQARIAGLKGTRGAGEKKKKRKEKTKADERPAKHARTDAPEDTKVGALRDARADRPTPKMVQGAPGSKTRKLKGLLKQAERDAAEVRHLRASGQDAAADDRQWDEALRVASGERAAVDPAKVKKALKLREKKKKKSAKEWAARGRASARAVAAKKVPSGKRVYDD</sequence>
<dbReference type="OrthoDB" id="10679015at2759"/>
<evidence type="ECO:0000259" key="5">
    <source>
        <dbReference type="Pfam" id="PF04935"/>
    </source>
</evidence>
<feature type="compositionally biased region" description="Basic and acidic residues" evidence="4">
    <location>
        <begin position="41"/>
        <end position="71"/>
    </location>
</feature>
<evidence type="ECO:0000256" key="3">
    <source>
        <dbReference type="ARBA" id="ARBA00023242"/>
    </source>
</evidence>
<evidence type="ECO:0000313" key="6">
    <source>
        <dbReference type="EMBL" id="CAH0373966.1"/>
    </source>
</evidence>
<evidence type="ECO:0000256" key="1">
    <source>
        <dbReference type="ARBA" id="ARBA00004123"/>
    </source>
</evidence>
<feature type="compositionally biased region" description="Basic and acidic residues" evidence="4">
    <location>
        <begin position="137"/>
        <end position="169"/>
    </location>
</feature>
<name>A0A8J2SSP1_9STRA</name>
<feature type="compositionally biased region" description="Basic and acidic residues" evidence="4">
    <location>
        <begin position="101"/>
        <end position="111"/>
    </location>
</feature>
<keyword evidence="7" id="KW-1185">Reference proteome</keyword>
<feature type="domain" description="Ribosomal RNA-processing protein 14/surfeit locus protein 6 C-terminal" evidence="5">
    <location>
        <begin position="53"/>
        <end position="266"/>
    </location>
</feature>
<evidence type="ECO:0000256" key="2">
    <source>
        <dbReference type="ARBA" id="ARBA00005904"/>
    </source>
</evidence>
<evidence type="ECO:0000256" key="4">
    <source>
        <dbReference type="SAM" id="MobiDB-lite"/>
    </source>
</evidence>
<gene>
    <name evidence="6" type="ORF">PECAL_4P12200</name>
</gene>
<feature type="region of interest" description="Disordered" evidence="4">
    <location>
        <begin position="240"/>
        <end position="277"/>
    </location>
</feature>
<comment type="similarity">
    <text evidence="2">Belongs to the SURF6 family.</text>
</comment>
<feature type="region of interest" description="Disordered" evidence="4">
    <location>
        <begin position="41"/>
        <end position="212"/>
    </location>
</feature>
<comment type="caution">
    <text evidence="6">The sequence shown here is derived from an EMBL/GenBank/DDBJ whole genome shotgun (WGS) entry which is preliminary data.</text>
</comment>
<comment type="subcellular location">
    <subcellularLocation>
        <location evidence="1">Nucleus</location>
    </subcellularLocation>
</comment>
<accession>A0A8J2SSP1</accession>
<dbReference type="AlphaFoldDB" id="A0A8J2SSP1"/>
<dbReference type="PANTHER" id="PTHR14369">
    <property type="entry name" value="SURFEIT LOCUS PROTEIN 6"/>
    <property type="match status" value="1"/>
</dbReference>
<dbReference type="GO" id="GO:0042274">
    <property type="term" value="P:ribosomal small subunit biogenesis"/>
    <property type="evidence" value="ECO:0007669"/>
    <property type="project" value="TreeGrafter"/>
</dbReference>
<proteinExistence type="inferred from homology"/>
<dbReference type="EMBL" id="CAKKNE010000004">
    <property type="protein sequence ID" value="CAH0373966.1"/>
    <property type="molecule type" value="Genomic_DNA"/>
</dbReference>
<feature type="compositionally biased region" description="Basic and acidic residues" evidence="4">
    <location>
        <begin position="190"/>
        <end position="200"/>
    </location>
</feature>
<keyword evidence="3" id="KW-0539">Nucleus</keyword>
<protein>
    <recommendedName>
        <fullName evidence="5">Ribosomal RNA-processing protein 14/surfeit locus protein 6 C-terminal domain-containing protein</fullName>
    </recommendedName>
</protein>
<reference evidence="6" key="1">
    <citation type="submission" date="2021-11" db="EMBL/GenBank/DDBJ databases">
        <authorList>
            <consortium name="Genoscope - CEA"/>
            <person name="William W."/>
        </authorList>
    </citation>
    <scope>NUCLEOTIDE SEQUENCE</scope>
</reference>
<feature type="compositionally biased region" description="Low complexity" evidence="4">
    <location>
        <begin position="77"/>
        <end position="86"/>
    </location>
</feature>